<dbReference type="OrthoDB" id="2410195at2759"/>
<dbReference type="PIRSF" id="PIRSF005739">
    <property type="entry name" value="O-mtase"/>
    <property type="match status" value="1"/>
</dbReference>
<accession>A0A364KVC5</accession>
<dbReference type="PANTHER" id="PTHR43712:SF11">
    <property type="entry name" value="O-METHYLTRANSFERASE (AFU_ORTHOLOGUE AFUA_2G17820)-RELATED"/>
    <property type="match status" value="1"/>
</dbReference>
<dbReference type="InterPro" id="IPR036390">
    <property type="entry name" value="WH_DNA-bd_sf"/>
</dbReference>
<dbReference type="PROSITE" id="PS51683">
    <property type="entry name" value="SAM_OMT_II"/>
    <property type="match status" value="1"/>
</dbReference>
<keyword evidence="3" id="KW-0949">S-adenosyl-L-methionine</keyword>
<dbReference type="InterPro" id="IPR029063">
    <property type="entry name" value="SAM-dependent_MTases_sf"/>
</dbReference>
<dbReference type="GO" id="GO:0032259">
    <property type="term" value="P:methylation"/>
    <property type="evidence" value="ECO:0007669"/>
    <property type="project" value="UniProtKB-KW"/>
</dbReference>
<protein>
    <recommendedName>
        <fullName evidence="5">O-methyltransferase C-terminal domain-containing protein</fullName>
    </recommendedName>
</protein>
<feature type="active site" description="Proton acceptor" evidence="4">
    <location>
        <position position="305"/>
    </location>
</feature>
<dbReference type="Gene3D" id="3.40.50.150">
    <property type="entry name" value="Vaccinia Virus protein VP39"/>
    <property type="match status" value="1"/>
</dbReference>
<dbReference type="InterPro" id="IPR016461">
    <property type="entry name" value="COMT-like"/>
</dbReference>
<dbReference type="PANTHER" id="PTHR43712">
    <property type="entry name" value="PUTATIVE (AFU_ORTHOLOGUE AFUA_4G14580)-RELATED"/>
    <property type="match status" value="1"/>
</dbReference>
<evidence type="ECO:0000259" key="5">
    <source>
        <dbReference type="Pfam" id="PF00891"/>
    </source>
</evidence>
<dbReference type="EMBL" id="MIKG01000005">
    <property type="protein sequence ID" value="RAO67451.1"/>
    <property type="molecule type" value="Genomic_DNA"/>
</dbReference>
<dbReference type="RefSeq" id="XP_040731967.1">
    <property type="nucleotide sequence ID" value="XM_040875722.1"/>
</dbReference>
<evidence type="ECO:0000313" key="6">
    <source>
        <dbReference type="EMBL" id="RAO67451.1"/>
    </source>
</evidence>
<dbReference type="SUPFAM" id="SSF53335">
    <property type="entry name" value="S-adenosyl-L-methionine-dependent methyltransferases"/>
    <property type="match status" value="1"/>
</dbReference>
<comment type="caution">
    <text evidence="6">The sequence shown here is derived from an EMBL/GenBank/DDBJ whole genome shotgun (WGS) entry which is preliminary data.</text>
</comment>
<keyword evidence="7" id="KW-1185">Reference proteome</keyword>
<evidence type="ECO:0000313" key="7">
    <source>
        <dbReference type="Proteomes" id="UP000249363"/>
    </source>
</evidence>
<sequence>MAIPQDTRIDELRNLAAKIQDAVENYAQGKVKNSSGIIKLCQDLQHRSESPEVFAERLRYQPLDICALMMAVEGGILQALSSRGEETTADQLAELTNRPKLHIVRVLRLLTAIGVCDEVGFQLYRANDKTPVVASKGQIGGFRVCSIPACAITTNIAEYFSKYPNETTADGAPNSAYSYTYGKDMYDFLRENKDRKADFDAYMEARKKDKQRRWHHVYPVMSELGSTDDVSATTIVDVGGSRGHDLESFLESNPEFNGNLILQDLPETVGPIMGEKRVFKAIAHDFFRPEPIKGARLYLLLAVLHNWEDAECRIILRNLAEAMKPGYSRLLVSGMLVPEVDAGRLTAELDMQMWLLQHSRQRTKREIEELMSAAGLEIVKIWENGDRESLIEVQALEK</sequence>
<dbReference type="SUPFAM" id="SSF46785">
    <property type="entry name" value="Winged helix' DNA-binding domain"/>
    <property type="match status" value="1"/>
</dbReference>
<evidence type="ECO:0000256" key="1">
    <source>
        <dbReference type="ARBA" id="ARBA00022603"/>
    </source>
</evidence>
<dbReference type="AlphaFoldDB" id="A0A364KVC5"/>
<dbReference type="GO" id="GO:0008171">
    <property type="term" value="F:O-methyltransferase activity"/>
    <property type="evidence" value="ECO:0007669"/>
    <property type="project" value="InterPro"/>
</dbReference>
<dbReference type="InterPro" id="IPR001077">
    <property type="entry name" value="COMT_C"/>
</dbReference>
<dbReference type="Pfam" id="PF00891">
    <property type="entry name" value="Methyltransf_2"/>
    <property type="match status" value="1"/>
</dbReference>
<dbReference type="InterPro" id="IPR036388">
    <property type="entry name" value="WH-like_DNA-bd_sf"/>
</dbReference>
<evidence type="ECO:0000256" key="4">
    <source>
        <dbReference type="PIRSR" id="PIRSR005739-1"/>
    </source>
</evidence>
<dbReference type="GeneID" id="63792679"/>
<name>A0A364KVC5_TALAM</name>
<proteinExistence type="predicted"/>
<evidence type="ECO:0000256" key="3">
    <source>
        <dbReference type="ARBA" id="ARBA00022691"/>
    </source>
</evidence>
<reference evidence="6 7" key="1">
    <citation type="journal article" date="2017" name="Biotechnol. Biofuels">
        <title>Differential beta-glucosidase expression as a function of carbon source availability in Talaromyces amestolkiae: a genomic and proteomic approach.</title>
        <authorList>
            <person name="de Eugenio L.I."/>
            <person name="Mendez-Liter J.A."/>
            <person name="Nieto-Dominguez M."/>
            <person name="Alonso L."/>
            <person name="Gil-Munoz J."/>
            <person name="Barriuso J."/>
            <person name="Prieto A."/>
            <person name="Martinez M.J."/>
        </authorList>
    </citation>
    <scope>NUCLEOTIDE SEQUENCE [LARGE SCALE GENOMIC DNA]</scope>
    <source>
        <strain evidence="6 7">CIB</strain>
    </source>
</reference>
<dbReference type="Gene3D" id="1.10.10.10">
    <property type="entry name" value="Winged helix-like DNA-binding domain superfamily/Winged helix DNA-binding domain"/>
    <property type="match status" value="1"/>
</dbReference>
<keyword evidence="2" id="KW-0808">Transferase</keyword>
<feature type="domain" description="O-methyltransferase C-terminal" evidence="5">
    <location>
        <begin position="168"/>
        <end position="376"/>
    </location>
</feature>
<gene>
    <name evidence="6" type="ORF">BHQ10_003463</name>
</gene>
<evidence type="ECO:0000256" key="2">
    <source>
        <dbReference type="ARBA" id="ARBA00022679"/>
    </source>
</evidence>
<dbReference type="Proteomes" id="UP000249363">
    <property type="component" value="Unassembled WGS sequence"/>
</dbReference>
<organism evidence="6 7">
    <name type="scientific">Talaromyces amestolkiae</name>
    <dbReference type="NCBI Taxonomy" id="1196081"/>
    <lineage>
        <taxon>Eukaryota</taxon>
        <taxon>Fungi</taxon>
        <taxon>Dikarya</taxon>
        <taxon>Ascomycota</taxon>
        <taxon>Pezizomycotina</taxon>
        <taxon>Eurotiomycetes</taxon>
        <taxon>Eurotiomycetidae</taxon>
        <taxon>Eurotiales</taxon>
        <taxon>Trichocomaceae</taxon>
        <taxon>Talaromyces</taxon>
        <taxon>Talaromyces sect. Talaromyces</taxon>
    </lineage>
</organism>
<keyword evidence="1" id="KW-0489">Methyltransferase</keyword>